<reference evidence="1" key="1">
    <citation type="journal article" date="2020" name="mSystems">
        <title>Genome- and Community-Level Interaction Insights into Carbon Utilization and Element Cycling Functions of Hydrothermarchaeota in Hydrothermal Sediment.</title>
        <authorList>
            <person name="Zhou Z."/>
            <person name="Liu Y."/>
            <person name="Xu W."/>
            <person name="Pan J."/>
            <person name="Luo Z.H."/>
            <person name="Li M."/>
        </authorList>
    </citation>
    <scope>NUCLEOTIDE SEQUENCE [LARGE SCALE GENOMIC DNA]</scope>
    <source>
        <strain evidence="1">SpSt-1056</strain>
    </source>
</reference>
<name>A0A7C5LAY8_CALS0</name>
<accession>A0A7C5LAY8</accession>
<sequence>MPNNILKHRTAMLEAEISFEDGADKIRLLNGVLIEGLPGIGLVAKVAVAYLLRNLKSRRLCRFFSPFFPAIGYIAEGKLVFSFADIYLAEHTPPLLMLYGNAQPSTSYGQYDLCQKIVTVAKNLGCETVLTIGGYGKDSVSERREIFCSSTDQNLLNSWMKIVDGVKYTGQIVGAAGLLTVLASEAGLKNFSMLVETAEMAPDFFAARRAIEAVVKLLGLRIKIPSAEELSKTYMLSLMELESF</sequence>
<organism evidence="1">
    <name type="scientific">Caldiarchaeum subterraneum</name>
    <dbReference type="NCBI Taxonomy" id="311458"/>
    <lineage>
        <taxon>Archaea</taxon>
        <taxon>Nitrososphaerota</taxon>
        <taxon>Candidatus Caldarchaeales</taxon>
        <taxon>Candidatus Caldarchaeaceae</taxon>
        <taxon>Candidatus Caldarchaeum</taxon>
    </lineage>
</organism>
<dbReference type="SUPFAM" id="SSF159659">
    <property type="entry name" value="Cgl1923-like"/>
    <property type="match status" value="1"/>
</dbReference>
<dbReference type="PANTHER" id="PTHR35610">
    <property type="entry name" value="3-ISOPROPYLMALATE DEHYDRATASE-RELATED"/>
    <property type="match status" value="1"/>
</dbReference>
<evidence type="ECO:0000313" key="1">
    <source>
        <dbReference type="EMBL" id="HHK69178.1"/>
    </source>
</evidence>
<gene>
    <name evidence="1" type="ORF">ENM11_08565</name>
</gene>
<proteinExistence type="predicted"/>
<dbReference type="AlphaFoldDB" id="A0A7C5LAY8"/>
<dbReference type="InterPro" id="IPR019151">
    <property type="entry name" value="Proteasome_assmbl_chaperone_2"/>
</dbReference>
<dbReference type="Gene3D" id="3.40.50.10900">
    <property type="entry name" value="PAC-like subunit"/>
    <property type="match status" value="1"/>
</dbReference>
<dbReference type="PANTHER" id="PTHR35610:SF7">
    <property type="entry name" value="3-ISOPROPYLMALATE DEHYDRATASE"/>
    <property type="match status" value="1"/>
</dbReference>
<evidence type="ECO:0008006" key="2">
    <source>
        <dbReference type="Google" id="ProtNLM"/>
    </source>
</evidence>
<protein>
    <recommendedName>
        <fullName evidence="2">Proteasome assembly chaperone family protein</fullName>
    </recommendedName>
</protein>
<dbReference type="EMBL" id="DRWN01000069">
    <property type="protein sequence ID" value="HHK69178.1"/>
    <property type="molecule type" value="Genomic_DNA"/>
</dbReference>
<comment type="caution">
    <text evidence="1">The sequence shown here is derived from an EMBL/GenBank/DDBJ whole genome shotgun (WGS) entry which is preliminary data.</text>
</comment>
<dbReference type="Pfam" id="PF09754">
    <property type="entry name" value="PAC2"/>
    <property type="match status" value="1"/>
</dbReference>
<dbReference type="InterPro" id="IPR038389">
    <property type="entry name" value="PSMG2_sf"/>
</dbReference>